<sequence length="390" mass="44382">MKLQGVFMIMPFLAVIASGNTIPNTDSYNVQRLEKRGDNDPDIKEFTDEDLMAKLMAKYKAQRKAQSDVFTEYSAIVKKLEILDRQRAQARAILRSGVTKDKTNEQIELLDSLKKTRRNRRIHDDEDDEDDESDELPNFLKVSQEFQGLLVQEGENNPMKPPNFLPEGYILQDFFEDKTNGPEESTSSSEDPYGLKHTVAEYGKEGPVESLGFLEEAYKLQRSLANDKLKEIDKLNQELLKIQDEVTFRVELNQELSKKQNGITFREALNKKLFRKKDENASREAFNKNILTKQNEKASREAFSKNLLKKQDETTSKDASNKKLPEKQAQAAVQSSGTPRLLSKISLDMGCLVQQTEADSGDLPRFEYSAFSTRSTSLGPTNPFLLVDSM</sequence>
<name>A0ABQ8FIP1_9FUNG</name>
<accession>A0ABQ8FIP1</accession>
<evidence type="ECO:0000256" key="1">
    <source>
        <dbReference type="SAM" id="MobiDB-lite"/>
    </source>
</evidence>
<dbReference type="EMBL" id="JAFCIX010000093">
    <property type="protein sequence ID" value="KAH6598907.1"/>
    <property type="molecule type" value="Genomic_DNA"/>
</dbReference>
<evidence type="ECO:0000313" key="4">
    <source>
        <dbReference type="Proteomes" id="UP001648503"/>
    </source>
</evidence>
<organism evidence="3 4">
    <name type="scientific">Batrachochytrium salamandrivorans</name>
    <dbReference type="NCBI Taxonomy" id="1357716"/>
    <lineage>
        <taxon>Eukaryota</taxon>
        <taxon>Fungi</taxon>
        <taxon>Fungi incertae sedis</taxon>
        <taxon>Chytridiomycota</taxon>
        <taxon>Chytridiomycota incertae sedis</taxon>
        <taxon>Chytridiomycetes</taxon>
        <taxon>Rhizophydiales</taxon>
        <taxon>Rhizophydiales incertae sedis</taxon>
        <taxon>Batrachochytrium</taxon>
    </lineage>
</organism>
<feature type="region of interest" description="Disordered" evidence="1">
    <location>
        <begin position="306"/>
        <end position="335"/>
    </location>
</feature>
<feature type="chain" id="PRO_5045828615" evidence="2">
    <location>
        <begin position="20"/>
        <end position="390"/>
    </location>
</feature>
<comment type="caution">
    <text evidence="3">The sequence shown here is derived from an EMBL/GenBank/DDBJ whole genome shotgun (WGS) entry which is preliminary data.</text>
</comment>
<reference evidence="3 4" key="1">
    <citation type="submission" date="2021-02" db="EMBL/GenBank/DDBJ databases">
        <title>Variation within the Batrachochytrium salamandrivorans European outbreak.</title>
        <authorList>
            <person name="Kelly M."/>
            <person name="Pasmans F."/>
            <person name="Shea T.P."/>
            <person name="Munoz J.F."/>
            <person name="Carranza S."/>
            <person name="Cuomo C.A."/>
            <person name="Martel A."/>
        </authorList>
    </citation>
    <scope>NUCLEOTIDE SEQUENCE [LARGE SCALE GENOMIC DNA]</scope>
    <source>
        <strain evidence="3 4">AMFP18/2</strain>
    </source>
</reference>
<keyword evidence="2" id="KW-0732">Signal</keyword>
<evidence type="ECO:0000256" key="2">
    <source>
        <dbReference type="SAM" id="SignalP"/>
    </source>
</evidence>
<dbReference type="Proteomes" id="UP001648503">
    <property type="component" value="Unassembled WGS sequence"/>
</dbReference>
<protein>
    <submittedName>
        <fullName evidence="3">Uncharacterized protein</fullName>
    </submittedName>
</protein>
<evidence type="ECO:0000313" key="3">
    <source>
        <dbReference type="EMBL" id="KAH6598907.1"/>
    </source>
</evidence>
<feature type="signal peptide" evidence="2">
    <location>
        <begin position="1"/>
        <end position="19"/>
    </location>
</feature>
<keyword evidence="4" id="KW-1185">Reference proteome</keyword>
<feature type="compositionally biased region" description="Basic and acidic residues" evidence="1">
    <location>
        <begin position="306"/>
        <end position="326"/>
    </location>
</feature>
<gene>
    <name evidence="3" type="ORF">BASA50_003413</name>
</gene>
<proteinExistence type="predicted"/>